<reference evidence="1 2" key="1">
    <citation type="submission" date="2019-12" db="EMBL/GenBank/DDBJ databases">
        <authorList>
            <person name="Huq M.A."/>
        </authorList>
    </citation>
    <scope>NUCLEOTIDE SEQUENCE [LARGE SCALE GENOMIC DNA]</scope>
    <source>
        <strain evidence="1 2">MAH-25</strain>
    </source>
</reference>
<comment type="caution">
    <text evidence="1">The sequence shown here is derived from an EMBL/GenBank/DDBJ whole genome shotgun (WGS) entry which is preliminary data.</text>
</comment>
<protein>
    <submittedName>
        <fullName evidence="1">Uncharacterized protein</fullName>
    </submittedName>
</protein>
<dbReference type="RefSeq" id="WP_157396637.1">
    <property type="nucleotide sequence ID" value="NZ_WSEL01000003.1"/>
</dbReference>
<gene>
    <name evidence="1" type="ORF">GON04_03745</name>
</gene>
<accession>A0A6N8IRP2</accession>
<dbReference type="Proteomes" id="UP000469385">
    <property type="component" value="Unassembled WGS sequence"/>
</dbReference>
<evidence type="ECO:0000313" key="1">
    <source>
        <dbReference type="EMBL" id="MVQ28543.1"/>
    </source>
</evidence>
<organism evidence="1 2">
    <name type="scientific">Ramlibacter pinisoli</name>
    <dbReference type="NCBI Taxonomy" id="2682844"/>
    <lineage>
        <taxon>Bacteria</taxon>
        <taxon>Pseudomonadati</taxon>
        <taxon>Pseudomonadota</taxon>
        <taxon>Betaproteobacteria</taxon>
        <taxon>Burkholderiales</taxon>
        <taxon>Comamonadaceae</taxon>
        <taxon>Ramlibacter</taxon>
    </lineage>
</organism>
<keyword evidence="2" id="KW-1185">Reference proteome</keyword>
<evidence type="ECO:0000313" key="2">
    <source>
        <dbReference type="Proteomes" id="UP000469385"/>
    </source>
</evidence>
<dbReference type="EMBL" id="WSEL01000003">
    <property type="protein sequence ID" value="MVQ28543.1"/>
    <property type="molecule type" value="Genomic_DNA"/>
</dbReference>
<proteinExistence type="predicted"/>
<name>A0A6N8IRP2_9BURK</name>
<sequence length="187" mass="20703">MAANIWTPVVGWLGAMGAAFALALAAPNESGVLGKLPTMSAKRLDQTHVTLPRQLPSDRTVAVVMFRKDQREEAQRWIDGLGLHQDSNIAWVRLPVWSQKEPAERERIEQHLARRYPSPSEQERLLPLFIDRDAFVRAAGLGSTDHASVLVVDREGNVLAKAQGPFDQKKAQALRETVLAQSAFSAF</sequence>
<dbReference type="AlphaFoldDB" id="A0A6N8IRP2"/>